<evidence type="ECO:0000313" key="2">
    <source>
        <dbReference type="Proteomes" id="UP000184368"/>
    </source>
</evidence>
<proteinExistence type="predicted"/>
<organism evidence="1 2">
    <name type="scientific">Cnuella takakiae</name>
    <dbReference type="NCBI Taxonomy" id="1302690"/>
    <lineage>
        <taxon>Bacteria</taxon>
        <taxon>Pseudomonadati</taxon>
        <taxon>Bacteroidota</taxon>
        <taxon>Chitinophagia</taxon>
        <taxon>Chitinophagales</taxon>
        <taxon>Chitinophagaceae</taxon>
        <taxon>Cnuella</taxon>
    </lineage>
</organism>
<accession>A0A1M5CP41</accession>
<reference evidence="1 2" key="1">
    <citation type="submission" date="2016-11" db="EMBL/GenBank/DDBJ databases">
        <authorList>
            <person name="Jaros S."/>
            <person name="Januszkiewicz K."/>
            <person name="Wedrychowicz H."/>
        </authorList>
    </citation>
    <scope>NUCLEOTIDE SEQUENCE [LARGE SCALE GENOMIC DNA]</scope>
    <source>
        <strain evidence="1 2">DSM 26897</strain>
    </source>
</reference>
<name>A0A1M5CP41_9BACT</name>
<evidence type="ECO:0000313" key="1">
    <source>
        <dbReference type="EMBL" id="SHF56479.1"/>
    </source>
</evidence>
<sequence length="126" mass="14037">MAVCFFLLLFYEPRRHNGTKGAQRNYSGTAILHDDPSESIVAPIDFKNLHNLPLCASSCLRDFVVQKNIQLLKSLEQNPKPLTPNPIHPAHTGTPNAPCYYPPYFSSCVIPGSRSNSCRCTKTIHP</sequence>
<keyword evidence="2" id="KW-1185">Reference proteome</keyword>
<dbReference type="AlphaFoldDB" id="A0A1M5CP41"/>
<protein>
    <submittedName>
        <fullName evidence="1">Uncharacterized protein</fullName>
    </submittedName>
</protein>
<dbReference type="Proteomes" id="UP000184368">
    <property type="component" value="Unassembled WGS sequence"/>
</dbReference>
<gene>
    <name evidence="1" type="ORF">SAMN05444008_109154</name>
</gene>
<dbReference type="EMBL" id="FQUO01000009">
    <property type="protein sequence ID" value="SHF56479.1"/>
    <property type="molecule type" value="Genomic_DNA"/>
</dbReference>